<dbReference type="InterPro" id="IPR008271">
    <property type="entry name" value="Ser/Thr_kinase_AS"/>
</dbReference>
<evidence type="ECO:0000256" key="1">
    <source>
        <dbReference type="ARBA" id="ARBA00004167"/>
    </source>
</evidence>
<dbReference type="RefSeq" id="XP_015088357.1">
    <property type="nucleotide sequence ID" value="XM_015232871.2"/>
</dbReference>
<dbReference type="EC" id="2.7.11.1" evidence="2"/>
<dbReference type="Gene3D" id="3.30.200.20">
    <property type="entry name" value="Phosphorylase Kinase, domain 1"/>
    <property type="match status" value="1"/>
</dbReference>
<dbReference type="SMART" id="SM00220">
    <property type="entry name" value="S_TKc"/>
    <property type="match status" value="1"/>
</dbReference>
<comment type="catalytic activity">
    <reaction evidence="14">
        <text>L-seryl-[protein] + ATP = O-phospho-L-seryl-[protein] + ADP + H(+)</text>
        <dbReference type="Rhea" id="RHEA:17989"/>
        <dbReference type="Rhea" id="RHEA-COMP:9863"/>
        <dbReference type="Rhea" id="RHEA-COMP:11604"/>
        <dbReference type="ChEBI" id="CHEBI:15378"/>
        <dbReference type="ChEBI" id="CHEBI:29999"/>
        <dbReference type="ChEBI" id="CHEBI:30616"/>
        <dbReference type="ChEBI" id="CHEBI:83421"/>
        <dbReference type="ChEBI" id="CHEBI:456216"/>
        <dbReference type="EC" id="2.7.11.1"/>
    </reaction>
</comment>
<dbReference type="GeneID" id="107031477"/>
<dbReference type="PROSITE" id="PS50011">
    <property type="entry name" value="PROTEIN_KINASE_DOM"/>
    <property type="match status" value="1"/>
</dbReference>
<evidence type="ECO:0000256" key="3">
    <source>
        <dbReference type="ARBA" id="ARBA00022527"/>
    </source>
</evidence>
<dbReference type="InterPro" id="IPR024788">
    <property type="entry name" value="Malectin-like_Carb-bd_dom"/>
</dbReference>
<keyword evidence="9" id="KW-0418">Kinase</keyword>
<evidence type="ECO:0000256" key="11">
    <source>
        <dbReference type="ARBA" id="ARBA00022989"/>
    </source>
</evidence>
<dbReference type="Proteomes" id="UP000694930">
    <property type="component" value="Chromosome 9"/>
</dbReference>
<evidence type="ECO:0000256" key="15">
    <source>
        <dbReference type="PROSITE-ProRule" id="PRU10141"/>
    </source>
</evidence>
<protein>
    <recommendedName>
        <fullName evidence="2">non-specific serine/threonine protein kinase</fullName>
        <ecNumber evidence="2">2.7.11.1</ecNumber>
    </recommendedName>
</protein>
<dbReference type="InterPro" id="IPR011009">
    <property type="entry name" value="Kinase-like_dom_sf"/>
</dbReference>
<keyword evidence="3" id="KW-0723">Serine/threonine-protein kinase</keyword>
<evidence type="ECO:0000256" key="6">
    <source>
        <dbReference type="ARBA" id="ARBA00022692"/>
    </source>
</evidence>
<evidence type="ECO:0000256" key="7">
    <source>
        <dbReference type="ARBA" id="ARBA00022737"/>
    </source>
</evidence>
<keyword evidence="7" id="KW-0677">Repeat</keyword>
<evidence type="ECO:0000256" key="8">
    <source>
        <dbReference type="ARBA" id="ARBA00022741"/>
    </source>
</evidence>
<comment type="subcellular location">
    <subcellularLocation>
        <location evidence="1">Membrane</location>
        <topology evidence="1">Single-pass membrane protein</topology>
    </subcellularLocation>
</comment>
<sequence length="928" mass="102690">MGTGVFIFFVWFAVFLLINGSQAQPGFVSLDCGGKDNFTDELGLQWTPDTQMISGNIANISVANETRTQYMALRYFPADNRKYCYTLDVIPRNRYLVRATFLYGNFDKDNVYPKFDISLGATHWATIVISDANTMEYQEVIFLAKEPSVSVCLSNATTGLPFISTLELRHFNGSIYMTEFENDFFMSVSARINFGAASDDPVRYPDDPFDRIWASDTLKKANYLVDVAAGTERVSTKMPIDVNTLNGEMPPQKAMQTAVVGRNGSLTYRLNLDGFPGFGWAFTYFAEIEDLKPGDSRKFRLLLPGAPDISKAAVNIQENAHGKYRLYEPGYFNLSLPFVLSFRFAKASDSTMGPLLNAMEVNRYVKRTDGSLDGPVISSLVSHYSSANLINEGGDPCLPVPWSWIRCDSDIRPRITSIKLSGKNLTGNLPSELTKLSSLVELWLDGNSLTGPIPDFSGCPNLQIIHLENNQLSGHLPSTLEDLSNLKELYVQNNMLTGSVPSGLRDNGVILNYTGNFNLHEGETNRSRKKIIIGSSVGASALLLATIASCILLQKGKKSPPKQGHLEMNLPPQRFVSSLGDAATEAAHCFSLAELEEATKNFERKVGSGGFGVVYYGKLKDGKEIAVKLLTNNSFQGKREFSNEVALLSRIHHRNLVQFLGFCQEDGKSILVYEFMHNGTLKEHLYGPQSPDRRINWIRRLEIAEDSAKGIEYLHTGCVPSIIHRDVKTSNILLDKNTRAKVSDFGLSKLAVDGASHVSSIVRGTVGYLDPEYYISQQLTDKSDVYSFGVILLELISGQEAISNENFGHNCRNIVQWAKLHIESGDIQGIIDPALHNDYDIQSIWKIAEKALMCVQPHGNMRPSISEVIKEIQDAIAIERGAEAVKEGSSDDISRHSMHSSLHGGSMDLGASDHYLSIDESITRPAAR</sequence>
<dbReference type="SUPFAM" id="SSF52058">
    <property type="entry name" value="L domain-like"/>
    <property type="match status" value="1"/>
</dbReference>
<dbReference type="InterPro" id="IPR032675">
    <property type="entry name" value="LRR_dom_sf"/>
</dbReference>
<dbReference type="InterPro" id="IPR000719">
    <property type="entry name" value="Prot_kinase_dom"/>
</dbReference>
<evidence type="ECO:0000313" key="18">
    <source>
        <dbReference type="Proteomes" id="UP000694930"/>
    </source>
</evidence>
<dbReference type="Gene3D" id="3.80.10.10">
    <property type="entry name" value="Ribonuclease Inhibitor"/>
    <property type="match status" value="1"/>
</dbReference>
<dbReference type="PANTHER" id="PTHR45631">
    <property type="entry name" value="OS07G0107800 PROTEIN-RELATED"/>
    <property type="match status" value="1"/>
</dbReference>
<evidence type="ECO:0000256" key="9">
    <source>
        <dbReference type="ARBA" id="ARBA00022777"/>
    </source>
</evidence>
<dbReference type="Pfam" id="PF07714">
    <property type="entry name" value="PK_Tyr_Ser-Thr"/>
    <property type="match status" value="1"/>
</dbReference>
<evidence type="ECO:0000256" key="14">
    <source>
        <dbReference type="ARBA" id="ARBA00048679"/>
    </source>
</evidence>
<dbReference type="SUPFAM" id="SSF56112">
    <property type="entry name" value="Protein kinase-like (PK-like)"/>
    <property type="match status" value="1"/>
</dbReference>
<dbReference type="Pfam" id="PF00560">
    <property type="entry name" value="LRR_1"/>
    <property type="match status" value="3"/>
</dbReference>
<evidence type="ECO:0000256" key="16">
    <source>
        <dbReference type="SAM" id="SignalP"/>
    </source>
</evidence>
<keyword evidence="5" id="KW-0808">Transferase</keyword>
<dbReference type="PROSITE" id="PS00107">
    <property type="entry name" value="PROTEIN_KINASE_ATP"/>
    <property type="match status" value="1"/>
</dbReference>
<proteinExistence type="predicted"/>
<dbReference type="CDD" id="cd14066">
    <property type="entry name" value="STKc_IRAK"/>
    <property type="match status" value="1"/>
</dbReference>
<gene>
    <name evidence="19" type="primary">LOC107031477</name>
</gene>
<evidence type="ECO:0000256" key="12">
    <source>
        <dbReference type="ARBA" id="ARBA00023136"/>
    </source>
</evidence>
<keyword evidence="8 15" id="KW-0547">Nucleotide-binding</keyword>
<accession>A0ABM1HP56</accession>
<keyword evidence="18" id="KW-1185">Reference proteome</keyword>
<feature type="binding site" evidence="15">
    <location>
        <position position="628"/>
    </location>
    <ligand>
        <name>ATP</name>
        <dbReference type="ChEBI" id="CHEBI:30616"/>
    </ligand>
</feature>
<organism evidence="18 19">
    <name type="scientific">Solanum pennellii</name>
    <name type="common">Tomato</name>
    <name type="synonym">Lycopersicon pennellii</name>
    <dbReference type="NCBI Taxonomy" id="28526"/>
    <lineage>
        <taxon>Eukaryota</taxon>
        <taxon>Viridiplantae</taxon>
        <taxon>Streptophyta</taxon>
        <taxon>Embryophyta</taxon>
        <taxon>Tracheophyta</taxon>
        <taxon>Spermatophyta</taxon>
        <taxon>Magnoliopsida</taxon>
        <taxon>eudicotyledons</taxon>
        <taxon>Gunneridae</taxon>
        <taxon>Pentapetalae</taxon>
        <taxon>asterids</taxon>
        <taxon>lamiids</taxon>
        <taxon>Solanales</taxon>
        <taxon>Solanaceae</taxon>
        <taxon>Solanoideae</taxon>
        <taxon>Solaneae</taxon>
        <taxon>Solanum</taxon>
        <taxon>Solanum subgen. Lycopersicon</taxon>
    </lineage>
</organism>
<evidence type="ECO:0000256" key="4">
    <source>
        <dbReference type="ARBA" id="ARBA00022614"/>
    </source>
</evidence>
<dbReference type="Gene3D" id="1.10.510.10">
    <property type="entry name" value="Transferase(Phosphotransferase) domain 1"/>
    <property type="match status" value="1"/>
</dbReference>
<evidence type="ECO:0000256" key="13">
    <source>
        <dbReference type="ARBA" id="ARBA00047899"/>
    </source>
</evidence>
<evidence type="ECO:0000256" key="10">
    <source>
        <dbReference type="ARBA" id="ARBA00022840"/>
    </source>
</evidence>
<reference evidence="19" key="2">
    <citation type="submission" date="2025-08" db="UniProtKB">
        <authorList>
            <consortium name="RefSeq"/>
        </authorList>
    </citation>
    <scope>IDENTIFICATION</scope>
</reference>
<dbReference type="InterPro" id="IPR001245">
    <property type="entry name" value="Ser-Thr/Tyr_kinase_cat_dom"/>
</dbReference>
<dbReference type="Pfam" id="PF12819">
    <property type="entry name" value="Malectin_like"/>
    <property type="match status" value="1"/>
</dbReference>
<evidence type="ECO:0000313" key="19">
    <source>
        <dbReference type="RefSeq" id="XP_015088357.1"/>
    </source>
</evidence>
<keyword evidence="6" id="KW-0812">Transmembrane</keyword>
<feature type="domain" description="Protein kinase" evidence="17">
    <location>
        <begin position="600"/>
        <end position="876"/>
    </location>
</feature>
<dbReference type="PANTHER" id="PTHR45631:SF68">
    <property type="entry name" value="REPEAT FAMILY PROTEIN, PUTATIVE, EXPRESSED-RELATED"/>
    <property type="match status" value="1"/>
</dbReference>
<evidence type="ECO:0000259" key="17">
    <source>
        <dbReference type="PROSITE" id="PS50011"/>
    </source>
</evidence>
<reference evidence="18" key="1">
    <citation type="journal article" date="2014" name="Nat. Genet.">
        <title>The genome of the stress-tolerant wild tomato species Solanum pennellii.</title>
        <authorList>
            <person name="Bolger A."/>
            <person name="Scossa F."/>
            <person name="Bolger M.E."/>
            <person name="Lanz C."/>
            <person name="Maumus F."/>
            <person name="Tohge T."/>
            <person name="Quesneville H."/>
            <person name="Alseekh S."/>
            <person name="Sorensen I."/>
            <person name="Lichtenstein G."/>
            <person name="Fich E.A."/>
            <person name="Conte M."/>
            <person name="Keller H."/>
            <person name="Schneeberger K."/>
            <person name="Schwacke R."/>
            <person name="Ofner I."/>
            <person name="Vrebalov J."/>
            <person name="Xu Y."/>
            <person name="Osorio S."/>
            <person name="Aflitos S.A."/>
            <person name="Schijlen E."/>
            <person name="Jimenez-Gomez J.M."/>
            <person name="Ryngajllo M."/>
            <person name="Kimura S."/>
            <person name="Kumar R."/>
            <person name="Koenig D."/>
            <person name="Headland L.R."/>
            <person name="Maloof J.N."/>
            <person name="Sinha N."/>
            <person name="van Ham R.C."/>
            <person name="Lankhorst R.K."/>
            <person name="Mao L."/>
            <person name="Vogel A."/>
            <person name="Arsova B."/>
            <person name="Panstruga R."/>
            <person name="Fei Z."/>
            <person name="Rose J.K."/>
            <person name="Zamir D."/>
            <person name="Carrari F."/>
            <person name="Giovannoni J.J."/>
            <person name="Weigel D."/>
            <person name="Usadel B."/>
            <person name="Fernie A.R."/>
        </authorList>
    </citation>
    <scope>NUCLEOTIDE SEQUENCE [LARGE SCALE GENOMIC DNA]</scope>
    <source>
        <strain evidence="18">cv. LA0716</strain>
    </source>
</reference>
<dbReference type="InterPro" id="IPR017441">
    <property type="entry name" value="Protein_kinase_ATP_BS"/>
</dbReference>
<keyword evidence="10 15" id="KW-0067">ATP-binding</keyword>
<dbReference type="PROSITE" id="PS00108">
    <property type="entry name" value="PROTEIN_KINASE_ST"/>
    <property type="match status" value="1"/>
</dbReference>
<feature type="signal peptide" evidence="16">
    <location>
        <begin position="1"/>
        <end position="23"/>
    </location>
</feature>
<evidence type="ECO:0000256" key="2">
    <source>
        <dbReference type="ARBA" id="ARBA00012513"/>
    </source>
</evidence>
<feature type="chain" id="PRO_5045940850" description="non-specific serine/threonine protein kinase" evidence="16">
    <location>
        <begin position="24"/>
        <end position="928"/>
    </location>
</feature>
<keyword evidence="16" id="KW-0732">Signal</keyword>
<keyword evidence="11" id="KW-1133">Transmembrane helix</keyword>
<keyword evidence="12" id="KW-0472">Membrane</keyword>
<comment type="catalytic activity">
    <reaction evidence="13">
        <text>L-threonyl-[protein] + ATP = O-phospho-L-threonyl-[protein] + ADP + H(+)</text>
        <dbReference type="Rhea" id="RHEA:46608"/>
        <dbReference type="Rhea" id="RHEA-COMP:11060"/>
        <dbReference type="Rhea" id="RHEA-COMP:11605"/>
        <dbReference type="ChEBI" id="CHEBI:15378"/>
        <dbReference type="ChEBI" id="CHEBI:30013"/>
        <dbReference type="ChEBI" id="CHEBI:30616"/>
        <dbReference type="ChEBI" id="CHEBI:61977"/>
        <dbReference type="ChEBI" id="CHEBI:456216"/>
        <dbReference type="EC" id="2.7.11.1"/>
    </reaction>
</comment>
<name>A0ABM1HP56_SOLPN</name>
<dbReference type="InterPro" id="IPR001611">
    <property type="entry name" value="Leu-rich_rpt"/>
</dbReference>
<evidence type="ECO:0000256" key="5">
    <source>
        <dbReference type="ARBA" id="ARBA00022679"/>
    </source>
</evidence>
<keyword evidence="4" id="KW-0433">Leucine-rich repeat</keyword>